<reference evidence="2" key="1">
    <citation type="submission" date="2022-06" db="EMBL/GenBank/DDBJ databases">
        <authorList>
            <person name="Berger JAMES D."/>
            <person name="Berger JAMES D."/>
        </authorList>
    </citation>
    <scope>NUCLEOTIDE SEQUENCE [LARGE SCALE GENOMIC DNA]</scope>
</reference>
<dbReference type="SUPFAM" id="SSF48452">
    <property type="entry name" value="TPR-like"/>
    <property type="match status" value="1"/>
</dbReference>
<protein>
    <submittedName>
        <fullName evidence="3">Uncharacterized protein</fullName>
    </submittedName>
</protein>
<dbReference type="InterPro" id="IPR011990">
    <property type="entry name" value="TPR-like_helical_dom_sf"/>
</dbReference>
<dbReference type="Proteomes" id="UP000050792">
    <property type="component" value="Unassembled WGS sequence"/>
</dbReference>
<name>A0AA85FJ82_9TREM</name>
<feature type="chain" id="PRO_5041741385" evidence="1">
    <location>
        <begin position="19"/>
        <end position="1249"/>
    </location>
</feature>
<dbReference type="PANTHER" id="PTHR44523">
    <property type="entry name" value="TETRATRICOPEPTIDE REPEAT PROTEIN 13"/>
    <property type="match status" value="1"/>
</dbReference>
<dbReference type="Gene3D" id="1.25.40.10">
    <property type="entry name" value="Tetratricopeptide repeat domain"/>
    <property type="match status" value="1"/>
</dbReference>
<keyword evidence="1" id="KW-0732">Signal</keyword>
<sequence length="1249" mass="144385">MRLQPALLLLLFWYAFRALEDSMKIISVDSKTYDLYKSEYIDFQETVLSHLSFVRKTTSFLRQVAEHYTIPRKRILENEFVRHWNISNLPWTYAKYLTTSINSILLRWHELADECYLAVKDEAIMPLCTIQSNREFLCNDESIKNFSHNLIGKAKLFPLTGNVSVDTIVIEIIILSNCKNHDRAIQKSHNIVKYFPSLPAYRLLYAEILSRNPSPDSLSQALKEITFAVHVDGSSTLYRGKKLSLLLRLGYLKEAQEEAGKIEEILNRSSLGSCYLQRHNCSNGFKYSSQSVVAWRPWFYLGLFHLTNGNLSVAAEDFTIAFNLASITLSTKKQLSESIMGLLMYMKALSQHYTSKLQDAMEYSVSGTRDYPFIMDTTLLLAQGAARTSLYYNALNILSIALRLVNIVDDNNKPSNVEYIETFADIKLVKHQVLQLRALVNYRLGNIIQANTDAKSCLELSSLDGLCAYIKTLCALCTGSLMNAMKSSTPVLSYNFKQDLQNSSEIFHLKYLREWIRYTHNHLYQPLNEFHWLIDLPEVFVHGWVKGVPSETVESQITQPGIMSTTPNLVMSPDHIKMILNDNSSQLSNQFTNGAECNQKSFLLTSQPIYCQKIYLIQLKNYLCNVSNQIGVLISYGDLKNNQAINSIITNSRHQLALAIGIIYSAELIRNSWCHQRRVSFNTCWAYPQDSQYYQRKSFTKFPFLSKSYVDQLMNNCNSLFSPSSSSFNNYNKNATSQPINYLLFKRLCKLIKQQTIEKSYSPDWFVHASITARLLQLTDPYEQLVFWKTYESNKYNVHEQHSLHSRNDEDDEDSNGPIPSYSYHSSSYYGNKEKNYFGQQENHWENGVVWDEKFFIKNGQIYHEYIKYLQHSINMILLLIKDQFQHHSEYLNADENNFEANYLLMAYEFDQCYSDYDNRLLNQTVQHCLKPIFDKLWHHAHLAHLTVNKLQAFINIYVPGIMNPKDDGILLMPLSPQSRPIKLHLGVVLKFVKHLTDENYSLSLLYISNPQHHTELISELDSAFKNYLLHGEKALTDILASSSVKEKVFSSSSFIHKEHIQNAIQSAFDWLYYWSILKPISSEYSFVIGYGMTLGMLRALGLEPVAALLKHGMDLEMESIFIGSPTQFGNLCREVLGLVDWYKMSVFVDRAHFFHMMDDSNVQSTISVVPHVITETNNIFLNTLYLVAFQSLEVLMSGIRTHERATYCHYALRDSHFHRDRKPYIKFVCWKNGRRTPGGSSQPTRRWR</sequence>
<dbReference type="WBParaSite" id="SRDH1_49800.3">
    <property type="protein sequence ID" value="SRDH1_49800.3"/>
    <property type="gene ID" value="SRDH1_49800"/>
</dbReference>
<keyword evidence="2" id="KW-1185">Reference proteome</keyword>
<reference evidence="3" key="2">
    <citation type="submission" date="2023-11" db="UniProtKB">
        <authorList>
            <consortium name="WormBaseParasite"/>
        </authorList>
    </citation>
    <scope>IDENTIFICATION</scope>
</reference>
<organism evidence="2 3">
    <name type="scientific">Schistosoma rodhaini</name>
    <dbReference type="NCBI Taxonomy" id="6188"/>
    <lineage>
        <taxon>Eukaryota</taxon>
        <taxon>Metazoa</taxon>
        <taxon>Spiralia</taxon>
        <taxon>Lophotrochozoa</taxon>
        <taxon>Platyhelminthes</taxon>
        <taxon>Trematoda</taxon>
        <taxon>Digenea</taxon>
        <taxon>Strigeidida</taxon>
        <taxon>Schistosomatoidea</taxon>
        <taxon>Schistosomatidae</taxon>
        <taxon>Schistosoma</taxon>
    </lineage>
</organism>
<accession>A0AA85FJ82</accession>
<evidence type="ECO:0000256" key="1">
    <source>
        <dbReference type="SAM" id="SignalP"/>
    </source>
</evidence>
<evidence type="ECO:0000313" key="3">
    <source>
        <dbReference type="WBParaSite" id="SRDH1_49800.3"/>
    </source>
</evidence>
<feature type="signal peptide" evidence="1">
    <location>
        <begin position="1"/>
        <end position="18"/>
    </location>
</feature>
<proteinExistence type="predicted"/>
<dbReference type="AlphaFoldDB" id="A0AA85FJ82"/>
<dbReference type="PANTHER" id="PTHR44523:SF1">
    <property type="entry name" value="TETRATRICOPEPTIDE REPEAT PROTEIN 13"/>
    <property type="match status" value="1"/>
</dbReference>
<evidence type="ECO:0000313" key="2">
    <source>
        <dbReference type="Proteomes" id="UP000050792"/>
    </source>
</evidence>